<comment type="similarity">
    <text evidence="7">Belongs to the PGAP3 family.</text>
</comment>
<evidence type="ECO:0000256" key="6">
    <source>
        <dbReference type="ARBA" id="ARBA00023136"/>
    </source>
</evidence>
<proteinExistence type="inferred from homology"/>
<accession>A0A0D0BPJ5</accession>
<dbReference type="InterPro" id="IPR007217">
    <property type="entry name" value="Per1-like"/>
</dbReference>
<dbReference type="InParanoid" id="A0A0D0BPJ5"/>
<keyword evidence="9" id="KW-1185">Reference proteome</keyword>
<keyword evidence="5 7" id="KW-1133">Transmembrane helix</keyword>
<reference evidence="9" key="2">
    <citation type="submission" date="2015-01" db="EMBL/GenBank/DDBJ databases">
        <title>Evolutionary Origins and Diversification of the Mycorrhizal Mutualists.</title>
        <authorList>
            <consortium name="DOE Joint Genome Institute"/>
            <consortium name="Mycorrhizal Genomics Consortium"/>
            <person name="Kohler A."/>
            <person name="Kuo A."/>
            <person name="Nagy L.G."/>
            <person name="Floudas D."/>
            <person name="Copeland A."/>
            <person name="Barry K.W."/>
            <person name="Cichocki N."/>
            <person name="Veneault-Fourrey C."/>
            <person name="LaButti K."/>
            <person name="Lindquist E.A."/>
            <person name="Lipzen A."/>
            <person name="Lundell T."/>
            <person name="Morin E."/>
            <person name="Murat C."/>
            <person name="Riley R."/>
            <person name="Ohm R."/>
            <person name="Sun H."/>
            <person name="Tunlid A."/>
            <person name="Henrissat B."/>
            <person name="Grigoriev I.V."/>
            <person name="Hibbett D.S."/>
            <person name="Martin F."/>
        </authorList>
    </citation>
    <scope>NUCLEOTIDE SEQUENCE [LARGE SCALE GENOMIC DNA]</scope>
    <source>
        <strain evidence="9">UH-Slu-Lm8-n1</strain>
    </source>
</reference>
<dbReference type="Pfam" id="PF04080">
    <property type="entry name" value="Per1"/>
    <property type="match status" value="1"/>
</dbReference>
<feature type="transmembrane region" description="Helical" evidence="7">
    <location>
        <begin position="133"/>
        <end position="152"/>
    </location>
</feature>
<comment type="caution">
    <text evidence="7">Lacks conserved residue(s) required for the propagation of feature annotation.</text>
</comment>
<feature type="signal peptide" evidence="7">
    <location>
        <begin position="1"/>
        <end position="21"/>
    </location>
</feature>
<dbReference type="OrthoDB" id="419770at2759"/>
<dbReference type="HOGENOM" id="CLU_032917_1_1_1"/>
<organism evidence="8 9">
    <name type="scientific">Suillus luteus UH-Slu-Lm8-n1</name>
    <dbReference type="NCBI Taxonomy" id="930992"/>
    <lineage>
        <taxon>Eukaryota</taxon>
        <taxon>Fungi</taxon>
        <taxon>Dikarya</taxon>
        <taxon>Basidiomycota</taxon>
        <taxon>Agaricomycotina</taxon>
        <taxon>Agaricomycetes</taxon>
        <taxon>Agaricomycetidae</taxon>
        <taxon>Boletales</taxon>
        <taxon>Suillineae</taxon>
        <taxon>Suillaceae</taxon>
        <taxon>Suillus</taxon>
    </lineage>
</organism>
<dbReference type="GO" id="GO:0005789">
    <property type="term" value="C:endoplasmic reticulum membrane"/>
    <property type="evidence" value="ECO:0007669"/>
    <property type="project" value="UniProtKB-SubCell"/>
</dbReference>
<evidence type="ECO:0000256" key="5">
    <source>
        <dbReference type="ARBA" id="ARBA00022989"/>
    </source>
</evidence>
<dbReference type="Proteomes" id="UP000054485">
    <property type="component" value="Unassembled WGS sequence"/>
</dbReference>
<reference evidence="8 9" key="1">
    <citation type="submission" date="2014-04" db="EMBL/GenBank/DDBJ databases">
        <authorList>
            <consortium name="DOE Joint Genome Institute"/>
            <person name="Kuo A."/>
            <person name="Ruytinx J."/>
            <person name="Rineau F."/>
            <person name="Colpaert J."/>
            <person name="Kohler A."/>
            <person name="Nagy L.G."/>
            <person name="Floudas D."/>
            <person name="Copeland A."/>
            <person name="Barry K.W."/>
            <person name="Cichocki N."/>
            <person name="Veneault-Fourrey C."/>
            <person name="LaButti K."/>
            <person name="Lindquist E.A."/>
            <person name="Lipzen A."/>
            <person name="Lundell T."/>
            <person name="Morin E."/>
            <person name="Murat C."/>
            <person name="Sun H."/>
            <person name="Tunlid A."/>
            <person name="Henrissat B."/>
            <person name="Grigoriev I.V."/>
            <person name="Hibbett D.S."/>
            <person name="Martin F."/>
            <person name="Nordberg H.P."/>
            <person name="Cantor M.N."/>
            <person name="Hua S.X."/>
        </authorList>
    </citation>
    <scope>NUCLEOTIDE SEQUENCE [LARGE SCALE GENOMIC DNA]</scope>
    <source>
        <strain evidence="8 9">UH-Slu-Lm8-n1</strain>
    </source>
</reference>
<gene>
    <name evidence="8" type="ORF">CY34DRAFT_73551</name>
</gene>
<comment type="subcellular location">
    <subcellularLocation>
        <location evidence="1">Endomembrane system</location>
        <topology evidence="1">Multi-pass membrane protein</topology>
    </subcellularLocation>
    <subcellularLocation>
        <location evidence="7">Endoplasmic reticulum membrane</location>
        <topology evidence="7">Multi-pass membrane protein</topology>
    </subcellularLocation>
</comment>
<dbReference type="GO" id="GO:0006506">
    <property type="term" value="P:GPI anchor biosynthetic process"/>
    <property type="evidence" value="ECO:0007669"/>
    <property type="project" value="UniProtKB-KW"/>
</dbReference>
<dbReference type="AlphaFoldDB" id="A0A0D0BPJ5"/>
<dbReference type="FunCoup" id="A0A0D0BPJ5">
    <property type="interactions" value="73"/>
</dbReference>
<dbReference type="GO" id="GO:0016788">
    <property type="term" value="F:hydrolase activity, acting on ester bonds"/>
    <property type="evidence" value="ECO:0007669"/>
    <property type="project" value="TreeGrafter"/>
</dbReference>
<dbReference type="EMBL" id="KN835144">
    <property type="protein sequence ID" value="KIK47687.1"/>
    <property type="molecule type" value="Genomic_DNA"/>
</dbReference>
<evidence type="ECO:0000256" key="7">
    <source>
        <dbReference type="RuleBase" id="RU365066"/>
    </source>
</evidence>
<dbReference type="PANTHER" id="PTHR13148:SF0">
    <property type="entry name" value="POST-GPI ATTACHMENT TO PROTEINS FACTOR 3"/>
    <property type="match status" value="1"/>
</dbReference>
<evidence type="ECO:0000256" key="2">
    <source>
        <dbReference type="ARBA" id="ARBA00022502"/>
    </source>
</evidence>
<feature type="transmembrane region" description="Helical" evidence="7">
    <location>
        <begin position="203"/>
        <end position="222"/>
    </location>
</feature>
<name>A0A0D0BPJ5_9AGAM</name>
<sequence length="336" mass="39570">MILRAYRWVLATFPFFAFVLASSGDRSSKFQNCVSACYGDHCHPHTMLPLTLRLTRWTCTDDCKYQCMHMLTDIAIRGSSTIHQYYGKWPFWRLFGMQEPASVAFSLWNMYYHIQGWRQLRSRVPSDHPMRSYYLTWAIVSINAWFWSAVFHTRDLPHTEKLDYFSAALVILYALYHTVLRLFNQYPTRSWEDGRIQRTPIHFLWSSICTVAYLSHVTYLSILPRFDYTYNMAFNLTVGFTHNLLWLLYSLPASLPLIRRFPSKSKMYRPSSASKAAVFVALTTAATTLELFDFPPWGRIIDAHALWHLSTAPLAKFWYDFLIQDSLDDGWREPRR</sequence>
<feature type="transmembrane region" description="Helical" evidence="7">
    <location>
        <begin position="164"/>
        <end position="183"/>
    </location>
</feature>
<evidence type="ECO:0000313" key="9">
    <source>
        <dbReference type="Proteomes" id="UP000054485"/>
    </source>
</evidence>
<evidence type="ECO:0000256" key="4">
    <source>
        <dbReference type="ARBA" id="ARBA00022729"/>
    </source>
</evidence>
<feature type="transmembrane region" description="Helical" evidence="7">
    <location>
        <begin position="91"/>
        <end position="112"/>
    </location>
</feature>
<evidence type="ECO:0000313" key="8">
    <source>
        <dbReference type="EMBL" id="KIK47687.1"/>
    </source>
</evidence>
<feature type="chain" id="PRO_5016484756" description="Post-GPI attachment to proteins factor 3" evidence="7">
    <location>
        <begin position="22"/>
        <end position="336"/>
    </location>
</feature>
<dbReference type="STRING" id="930992.A0A0D0BPJ5"/>
<evidence type="ECO:0000256" key="3">
    <source>
        <dbReference type="ARBA" id="ARBA00022692"/>
    </source>
</evidence>
<protein>
    <recommendedName>
        <fullName evidence="7">Post-GPI attachment to proteins factor 3</fullName>
    </recommendedName>
</protein>
<keyword evidence="6 7" id="KW-0472">Membrane</keyword>
<dbReference type="PANTHER" id="PTHR13148">
    <property type="entry name" value="PER1-RELATED"/>
    <property type="match status" value="1"/>
</dbReference>
<comment type="function">
    <text evidence="7">Involved in the lipid remodeling steps of GPI-anchor maturation.</text>
</comment>
<keyword evidence="3 7" id="KW-0812">Transmembrane</keyword>
<feature type="transmembrane region" description="Helical" evidence="7">
    <location>
        <begin position="234"/>
        <end position="258"/>
    </location>
</feature>
<keyword evidence="7" id="KW-0256">Endoplasmic reticulum</keyword>
<keyword evidence="4 7" id="KW-0732">Signal</keyword>
<evidence type="ECO:0000256" key="1">
    <source>
        <dbReference type="ARBA" id="ARBA00004127"/>
    </source>
</evidence>
<keyword evidence="2 7" id="KW-0337">GPI-anchor biosynthesis</keyword>